<reference evidence="1" key="2">
    <citation type="journal article" date="2021" name="PeerJ">
        <title>Extensive microbial diversity within the chicken gut microbiome revealed by metagenomics and culture.</title>
        <authorList>
            <person name="Gilroy R."/>
            <person name="Ravi A."/>
            <person name="Getino M."/>
            <person name="Pursley I."/>
            <person name="Horton D.L."/>
            <person name="Alikhan N.F."/>
            <person name="Baker D."/>
            <person name="Gharbi K."/>
            <person name="Hall N."/>
            <person name="Watson M."/>
            <person name="Adriaenssens E.M."/>
            <person name="Foster-Nyarko E."/>
            <person name="Jarju S."/>
            <person name="Secka A."/>
            <person name="Antonio M."/>
            <person name="Oren A."/>
            <person name="Chaudhuri R.R."/>
            <person name="La Ragione R."/>
            <person name="Hildebrand F."/>
            <person name="Pallen M.J."/>
        </authorList>
    </citation>
    <scope>NUCLEOTIDE SEQUENCE</scope>
    <source>
        <strain evidence="1">CHK197-8231</strain>
    </source>
</reference>
<gene>
    <name evidence="1" type="ORF">IAD49_03905</name>
</gene>
<dbReference type="Proteomes" id="UP000824087">
    <property type="component" value="Unassembled WGS sequence"/>
</dbReference>
<organism evidence="1 2">
    <name type="scientific">Candidatus Fimihabitans intestinipullorum</name>
    <dbReference type="NCBI Taxonomy" id="2840820"/>
    <lineage>
        <taxon>Bacteria</taxon>
        <taxon>Bacillati</taxon>
        <taxon>Mycoplasmatota</taxon>
        <taxon>Mycoplasmatota incertae sedis</taxon>
        <taxon>Candidatus Fimihabitans</taxon>
    </lineage>
</organism>
<dbReference type="AlphaFoldDB" id="A0A9D1HUA8"/>
<comment type="caution">
    <text evidence="1">The sequence shown here is derived from an EMBL/GenBank/DDBJ whole genome shotgun (WGS) entry which is preliminary data.</text>
</comment>
<reference evidence="1" key="1">
    <citation type="submission" date="2020-10" db="EMBL/GenBank/DDBJ databases">
        <authorList>
            <person name="Gilroy R."/>
        </authorList>
    </citation>
    <scope>NUCLEOTIDE SEQUENCE</scope>
    <source>
        <strain evidence="1">CHK197-8231</strain>
    </source>
</reference>
<feature type="non-terminal residue" evidence="1">
    <location>
        <position position="1"/>
    </location>
</feature>
<protein>
    <submittedName>
        <fullName evidence="1">Uncharacterized protein</fullName>
    </submittedName>
</protein>
<sequence>QISANFNVYISSITEKKVYRATTNSTSVGEDKLTASFDVDLDLSGSYAEYTVIVKNDSNFNVELKEIEGIDEVNQKVPTEIQYSISGITKGEILEKEQL</sequence>
<proteinExistence type="predicted"/>
<evidence type="ECO:0000313" key="2">
    <source>
        <dbReference type="Proteomes" id="UP000824087"/>
    </source>
</evidence>
<dbReference type="EMBL" id="DVML01000023">
    <property type="protein sequence ID" value="HIU22708.1"/>
    <property type="molecule type" value="Genomic_DNA"/>
</dbReference>
<accession>A0A9D1HUA8</accession>
<evidence type="ECO:0000313" key="1">
    <source>
        <dbReference type="EMBL" id="HIU22708.1"/>
    </source>
</evidence>
<name>A0A9D1HUA8_9BACT</name>